<dbReference type="AlphaFoldDB" id="G9ZCH8"/>
<dbReference type="PRINTS" id="PR01594">
    <property type="entry name" value="SECBCHAPRONE"/>
</dbReference>
<dbReference type="GO" id="GO:0051082">
    <property type="term" value="F:unfolded protein binding"/>
    <property type="evidence" value="ECO:0007669"/>
    <property type="project" value="InterPro"/>
</dbReference>
<sequence length="178" mass="20145">MHAPFSGASRAAFPSVKYIRSLLMSEEQQTQIVLDIRKIYVSDISVEVPHAPEIFQQELNPEISLGVAHEIQKLPEDNHYNIKLRLTVTAKNGERVIYLVEVAQNGVFEISGLPDAQLHHALNVYCPTTLYPYAREAISNAINRAGFPNLYLQPINFDIMYQQRLQQAAEQQDGQPTQ</sequence>
<keyword evidence="3 5" id="KW-0653">Protein transport</keyword>
<dbReference type="GO" id="GO:0005737">
    <property type="term" value="C:cytoplasm"/>
    <property type="evidence" value="ECO:0007669"/>
    <property type="project" value="UniProtKB-SubCell"/>
</dbReference>
<dbReference type="PANTHER" id="PTHR36918">
    <property type="match status" value="1"/>
</dbReference>
<dbReference type="NCBIfam" id="TIGR00809">
    <property type="entry name" value="secB"/>
    <property type="match status" value="1"/>
</dbReference>
<name>G9ZCH8_9GAMM</name>
<keyword evidence="5" id="KW-0143">Chaperone</keyword>
<evidence type="ECO:0000256" key="2">
    <source>
        <dbReference type="ARBA" id="ARBA00022448"/>
    </source>
</evidence>
<dbReference type="Gene3D" id="3.10.420.10">
    <property type="entry name" value="SecB-like"/>
    <property type="match status" value="1"/>
</dbReference>
<dbReference type="GO" id="GO:0051262">
    <property type="term" value="P:protein tetramerization"/>
    <property type="evidence" value="ECO:0007669"/>
    <property type="project" value="InterPro"/>
</dbReference>
<dbReference type="GO" id="GO:0015031">
    <property type="term" value="P:protein transport"/>
    <property type="evidence" value="ECO:0007669"/>
    <property type="project" value="UniProtKB-UniRule"/>
</dbReference>
<comment type="subcellular location">
    <subcellularLocation>
        <location evidence="5">Cytoplasm</location>
    </subcellularLocation>
</comment>
<proteinExistence type="inferred from homology"/>
<evidence type="ECO:0000256" key="3">
    <source>
        <dbReference type="ARBA" id="ARBA00022927"/>
    </source>
</evidence>
<comment type="similarity">
    <text evidence="1 5">Belongs to the SecB family.</text>
</comment>
<dbReference type="HOGENOM" id="CLU_111574_1_0_6"/>
<dbReference type="NCBIfam" id="NF004393">
    <property type="entry name" value="PRK05751.1-4"/>
    <property type="match status" value="1"/>
</dbReference>
<dbReference type="InterPro" id="IPR035958">
    <property type="entry name" value="SecB-like_sf"/>
</dbReference>
<dbReference type="Proteomes" id="UP000004750">
    <property type="component" value="Unassembled WGS sequence"/>
</dbReference>
<dbReference type="Pfam" id="PF02556">
    <property type="entry name" value="SecB"/>
    <property type="match status" value="1"/>
</dbReference>
<protein>
    <recommendedName>
        <fullName evidence="5">Protein-export protein SecB</fullName>
    </recommendedName>
</protein>
<evidence type="ECO:0000256" key="5">
    <source>
        <dbReference type="HAMAP-Rule" id="MF_00821"/>
    </source>
</evidence>
<accession>G9ZCH8</accession>
<keyword evidence="5" id="KW-0963">Cytoplasm</keyword>
<keyword evidence="2 5" id="KW-0813">Transport</keyword>
<reference evidence="6 7" key="1">
    <citation type="submission" date="2011-08" db="EMBL/GenBank/DDBJ databases">
        <authorList>
            <person name="Weinstock G."/>
            <person name="Sodergren E."/>
            <person name="Clifton S."/>
            <person name="Fulton L."/>
            <person name="Fulton B."/>
            <person name="Courtney L."/>
            <person name="Fronick C."/>
            <person name="Harrison M."/>
            <person name="Strong C."/>
            <person name="Farmer C."/>
            <person name="Delahaunty K."/>
            <person name="Markovic C."/>
            <person name="Hall O."/>
            <person name="Minx P."/>
            <person name="Tomlinson C."/>
            <person name="Mitreva M."/>
            <person name="Hou S."/>
            <person name="Chen J."/>
            <person name="Wollam A."/>
            <person name="Pepin K.H."/>
            <person name="Johnson M."/>
            <person name="Bhonagiri V."/>
            <person name="Zhang X."/>
            <person name="Suruliraj S."/>
            <person name="Warren W."/>
            <person name="Chinwalla A."/>
            <person name="Mardis E.R."/>
            <person name="Wilson R.K."/>
        </authorList>
    </citation>
    <scope>NUCLEOTIDE SEQUENCE [LARGE SCALE GENOMIC DNA]</scope>
    <source>
        <strain evidence="6 7">F0432</strain>
    </source>
</reference>
<organism evidence="6 7">
    <name type="scientific">Cardiobacterium valvarum F0432</name>
    <dbReference type="NCBI Taxonomy" id="797473"/>
    <lineage>
        <taxon>Bacteria</taxon>
        <taxon>Pseudomonadati</taxon>
        <taxon>Pseudomonadota</taxon>
        <taxon>Gammaproteobacteria</taxon>
        <taxon>Cardiobacteriales</taxon>
        <taxon>Cardiobacteriaceae</taxon>
        <taxon>Cardiobacterium</taxon>
    </lineage>
</organism>
<dbReference type="InterPro" id="IPR003708">
    <property type="entry name" value="SecB"/>
</dbReference>
<evidence type="ECO:0000313" key="7">
    <source>
        <dbReference type="Proteomes" id="UP000004750"/>
    </source>
</evidence>
<dbReference type="STRING" id="797473.HMPREF9080_00455"/>
<evidence type="ECO:0000256" key="4">
    <source>
        <dbReference type="ARBA" id="ARBA00023010"/>
    </source>
</evidence>
<comment type="function">
    <text evidence="5">One of the proteins required for the normal export of preproteins out of the cell cytoplasm. It is a molecular chaperone that binds to a subset of precursor proteins, maintaining them in a translocation-competent state. It also specifically binds to its receptor SecA.</text>
</comment>
<dbReference type="GO" id="GO:0006457">
    <property type="term" value="P:protein folding"/>
    <property type="evidence" value="ECO:0007669"/>
    <property type="project" value="UniProtKB-UniRule"/>
</dbReference>
<dbReference type="HAMAP" id="MF_00821">
    <property type="entry name" value="SecB"/>
    <property type="match status" value="1"/>
</dbReference>
<dbReference type="EMBL" id="AGCM01000022">
    <property type="protein sequence ID" value="EHM55793.1"/>
    <property type="molecule type" value="Genomic_DNA"/>
</dbReference>
<evidence type="ECO:0000256" key="1">
    <source>
        <dbReference type="ARBA" id="ARBA00009990"/>
    </source>
</evidence>
<gene>
    <name evidence="5" type="primary">secB</name>
    <name evidence="6" type="ORF">HMPREF9080_00455</name>
</gene>
<dbReference type="SUPFAM" id="SSF54611">
    <property type="entry name" value="SecB-like"/>
    <property type="match status" value="1"/>
</dbReference>
<comment type="caution">
    <text evidence="6">The sequence shown here is derived from an EMBL/GenBank/DDBJ whole genome shotgun (WGS) entry which is preliminary data.</text>
</comment>
<dbReference type="PANTHER" id="PTHR36918:SF1">
    <property type="entry name" value="PROTEIN-EXPORT PROTEIN SECB"/>
    <property type="match status" value="1"/>
</dbReference>
<keyword evidence="4 5" id="KW-0811">Translocation</keyword>
<comment type="subunit">
    <text evidence="5">Homotetramer, a dimer of dimers. One homotetramer interacts with 1 SecA dimer.</text>
</comment>
<evidence type="ECO:0000313" key="6">
    <source>
        <dbReference type="EMBL" id="EHM55793.1"/>
    </source>
</evidence>